<dbReference type="InterPro" id="IPR000073">
    <property type="entry name" value="AB_hydrolase_1"/>
</dbReference>
<dbReference type="AlphaFoldDB" id="A0AA41UEK5"/>
<dbReference type="EMBL" id="JALAZD010000001">
    <property type="protein sequence ID" value="MCI0125576.1"/>
    <property type="molecule type" value="Genomic_DNA"/>
</dbReference>
<organism evidence="2 3">
    <name type="scientific">Paradevosia shaoguanensis</name>
    <dbReference type="NCBI Taxonomy" id="1335043"/>
    <lineage>
        <taxon>Bacteria</taxon>
        <taxon>Pseudomonadati</taxon>
        <taxon>Pseudomonadota</taxon>
        <taxon>Alphaproteobacteria</taxon>
        <taxon>Hyphomicrobiales</taxon>
        <taxon>Devosiaceae</taxon>
        <taxon>Paradevosia</taxon>
    </lineage>
</organism>
<accession>A0AA41UEK5</accession>
<dbReference type="GO" id="GO:0016020">
    <property type="term" value="C:membrane"/>
    <property type="evidence" value="ECO:0007669"/>
    <property type="project" value="TreeGrafter"/>
</dbReference>
<dbReference type="PANTHER" id="PTHR43798">
    <property type="entry name" value="MONOACYLGLYCEROL LIPASE"/>
    <property type="match status" value="1"/>
</dbReference>
<evidence type="ECO:0000259" key="1">
    <source>
        <dbReference type="Pfam" id="PF00561"/>
    </source>
</evidence>
<dbReference type="InterPro" id="IPR029058">
    <property type="entry name" value="AB_hydrolase_fold"/>
</dbReference>
<protein>
    <submittedName>
        <fullName evidence="2">Alpha/beta hydrolase</fullName>
    </submittedName>
</protein>
<keyword evidence="2" id="KW-0378">Hydrolase</keyword>
<dbReference type="Proteomes" id="UP001156140">
    <property type="component" value="Unassembled WGS sequence"/>
</dbReference>
<evidence type="ECO:0000313" key="3">
    <source>
        <dbReference type="Proteomes" id="UP001156140"/>
    </source>
</evidence>
<feature type="domain" description="AB hydrolase-1" evidence="1">
    <location>
        <begin position="42"/>
        <end position="288"/>
    </location>
</feature>
<dbReference type="SUPFAM" id="SSF53474">
    <property type="entry name" value="alpha/beta-Hydrolases"/>
    <property type="match status" value="1"/>
</dbReference>
<dbReference type="Gene3D" id="3.40.50.1820">
    <property type="entry name" value="alpha/beta hydrolase"/>
    <property type="match status" value="1"/>
</dbReference>
<dbReference type="InterPro" id="IPR050266">
    <property type="entry name" value="AB_hydrolase_sf"/>
</dbReference>
<keyword evidence="3" id="KW-1185">Reference proteome</keyword>
<comment type="caution">
    <text evidence="2">The sequence shown here is derived from an EMBL/GenBank/DDBJ whole genome shotgun (WGS) entry which is preliminary data.</text>
</comment>
<proteinExistence type="predicted"/>
<gene>
    <name evidence="2" type="ORF">ML536_01910</name>
</gene>
<dbReference type="PRINTS" id="PR00111">
    <property type="entry name" value="ABHYDROLASE"/>
</dbReference>
<dbReference type="GO" id="GO:0016787">
    <property type="term" value="F:hydrolase activity"/>
    <property type="evidence" value="ECO:0007669"/>
    <property type="project" value="UniProtKB-KW"/>
</dbReference>
<sequence>MTDLARQPLPAERRWGNPTALAFQSSGLALAATQWGEDHGSPPIVLLHGWKDHGRMWDAVGTGLAARYRVIAPDLRGHGDSAWSPDGDYSILAMLGDLNALIDQHAGGPVSLVAHSMGADIAMRFAAAFPEKVKSLLAIEGFGLGAAHRRRLFRRPVHDRYRRAIMDRNNTSNDHSYTSVADARARFARAHPKFSAELVDRFLAHGLRHDAQANVWFWKRDPKLVAPAMLGPELNALRQLWRHIDCPVLHLRGGASPFADPQAEGLADCFRTARYAVFEGAGHWVHQEQPERFMALLEEFLA</sequence>
<dbReference type="PRINTS" id="PR00412">
    <property type="entry name" value="EPOXHYDRLASE"/>
</dbReference>
<name>A0AA41UEK5_9HYPH</name>
<dbReference type="InterPro" id="IPR000639">
    <property type="entry name" value="Epox_hydrolase-like"/>
</dbReference>
<dbReference type="Pfam" id="PF00561">
    <property type="entry name" value="Abhydrolase_1"/>
    <property type="match status" value="1"/>
</dbReference>
<dbReference type="RefSeq" id="WP_281734765.1">
    <property type="nucleotide sequence ID" value="NZ_JAKETQ010000001.1"/>
</dbReference>
<evidence type="ECO:0000313" key="2">
    <source>
        <dbReference type="EMBL" id="MCI0125576.1"/>
    </source>
</evidence>
<dbReference type="PANTHER" id="PTHR43798:SF33">
    <property type="entry name" value="HYDROLASE, PUTATIVE (AFU_ORTHOLOGUE AFUA_2G14860)-RELATED"/>
    <property type="match status" value="1"/>
</dbReference>
<reference evidence="2" key="1">
    <citation type="submission" date="2022-03" db="EMBL/GenBank/DDBJ databases">
        <title>The complete genome sequence of a Methyloterrigena soli.</title>
        <authorList>
            <person name="Zi Z."/>
        </authorList>
    </citation>
    <scope>NUCLEOTIDE SEQUENCE</scope>
    <source>
        <strain evidence="2">M48</strain>
    </source>
</reference>